<proteinExistence type="predicted"/>
<protein>
    <submittedName>
        <fullName evidence="2">Uncharacterized protein</fullName>
    </submittedName>
</protein>
<keyword evidence="1" id="KW-1133">Transmembrane helix</keyword>
<feature type="transmembrane region" description="Helical" evidence="1">
    <location>
        <begin position="43"/>
        <end position="73"/>
    </location>
</feature>
<sequence length="74" mass="8595">MSFYTITENMLPVIFVISAMIAIIFITIARLRGHKICNIPYKITALTFVSFLLLTLMYLLIMGFLYTVSYLFLF</sequence>
<reference evidence="2" key="1">
    <citation type="journal article" date="2021" name="Proc. Natl. Acad. Sci. U.S.A.">
        <title>A Catalog of Tens of Thousands of Viruses from Human Metagenomes Reveals Hidden Associations with Chronic Diseases.</title>
        <authorList>
            <person name="Tisza M.J."/>
            <person name="Buck C.B."/>
        </authorList>
    </citation>
    <scope>NUCLEOTIDE SEQUENCE</scope>
    <source>
        <strain evidence="2">CtIty1</strain>
    </source>
</reference>
<feature type="transmembrane region" description="Helical" evidence="1">
    <location>
        <begin position="12"/>
        <end position="31"/>
    </location>
</feature>
<organism evidence="2">
    <name type="scientific">Myoviridae sp. ctIty1</name>
    <dbReference type="NCBI Taxonomy" id="2827673"/>
    <lineage>
        <taxon>Viruses</taxon>
        <taxon>Duplodnaviria</taxon>
        <taxon>Heunggongvirae</taxon>
        <taxon>Uroviricota</taxon>
        <taxon>Caudoviricetes</taxon>
    </lineage>
</organism>
<name>A0A8S5THJ9_9CAUD</name>
<evidence type="ECO:0000256" key="1">
    <source>
        <dbReference type="SAM" id="Phobius"/>
    </source>
</evidence>
<keyword evidence="1" id="KW-0472">Membrane</keyword>
<dbReference type="EMBL" id="BK032823">
    <property type="protein sequence ID" value="DAF62471.1"/>
    <property type="molecule type" value="Genomic_DNA"/>
</dbReference>
<keyword evidence="1" id="KW-0812">Transmembrane</keyword>
<evidence type="ECO:0000313" key="2">
    <source>
        <dbReference type="EMBL" id="DAF62471.1"/>
    </source>
</evidence>
<accession>A0A8S5THJ9</accession>